<keyword evidence="3" id="KW-1185">Reference proteome</keyword>
<gene>
    <name evidence="2" type="ORF">Sps_04712</name>
</gene>
<feature type="transmembrane region" description="Helical" evidence="1">
    <location>
        <begin position="59"/>
        <end position="78"/>
    </location>
</feature>
<accession>A0A1S6HW57</accession>
<organism evidence="2 3">
    <name type="scientific">Shewanella psychrophila</name>
    <dbReference type="NCBI Taxonomy" id="225848"/>
    <lineage>
        <taxon>Bacteria</taxon>
        <taxon>Pseudomonadati</taxon>
        <taxon>Pseudomonadota</taxon>
        <taxon>Gammaproteobacteria</taxon>
        <taxon>Alteromonadales</taxon>
        <taxon>Shewanellaceae</taxon>
        <taxon>Shewanella</taxon>
    </lineage>
</organism>
<dbReference type="OrthoDB" id="5893365at2"/>
<feature type="transmembrane region" description="Helical" evidence="1">
    <location>
        <begin position="108"/>
        <end position="135"/>
    </location>
</feature>
<dbReference type="Proteomes" id="UP000189545">
    <property type="component" value="Chromosome"/>
</dbReference>
<evidence type="ECO:0000313" key="2">
    <source>
        <dbReference type="EMBL" id="AQS39795.1"/>
    </source>
</evidence>
<evidence type="ECO:0000313" key="3">
    <source>
        <dbReference type="Proteomes" id="UP000189545"/>
    </source>
</evidence>
<evidence type="ECO:0000256" key="1">
    <source>
        <dbReference type="SAM" id="Phobius"/>
    </source>
</evidence>
<sequence>METIIHEIMKYTAVLSVLGGIIMFIPNIYLSIKLRKKRSSITETIIDSVPDRLKDKIRFAIDANMSWVFAAYGLYLWLPYLFLRYGHHVKQAEFKVWHQATKQVFGRYFYLGLISAFGGNLAGAGAVIFIPLSIYNR</sequence>
<dbReference type="STRING" id="225848.Sps_04712"/>
<dbReference type="AlphaFoldDB" id="A0A1S6HW57"/>
<keyword evidence="1" id="KW-1133">Transmembrane helix</keyword>
<protein>
    <submittedName>
        <fullName evidence="2">Uncharacterized protein</fullName>
    </submittedName>
</protein>
<proteinExistence type="predicted"/>
<dbReference type="EMBL" id="CP014782">
    <property type="protein sequence ID" value="AQS39795.1"/>
    <property type="molecule type" value="Genomic_DNA"/>
</dbReference>
<keyword evidence="1" id="KW-0812">Transmembrane</keyword>
<feature type="transmembrane region" description="Helical" evidence="1">
    <location>
        <begin position="12"/>
        <end position="30"/>
    </location>
</feature>
<keyword evidence="1" id="KW-0472">Membrane</keyword>
<reference evidence="2 3" key="1">
    <citation type="submission" date="2016-03" db="EMBL/GenBank/DDBJ databases">
        <title>Complete genome sequence of Shewanella psychrophila WP2, a deep sea bacterium isolated from west Pacific sediment.</title>
        <authorList>
            <person name="Xu G."/>
            <person name="Jian H."/>
        </authorList>
    </citation>
    <scope>NUCLEOTIDE SEQUENCE [LARGE SCALE GENOMIC DNA]</scope>
    <source>
        <strain evidence="2 3">WP2</strain>
    </source>
</reference>
<dbReference type="RefSeq" id="WP_077754647.1">
    <property type="nucleotide sequence ID" value="NZ_CP014782.1"/>
</dbReference>
<dbReference type="KEGG" id="spsw:Sps_04712"/>
<name>A0A1S6HW57_9GAMM</name>